<evidence type="ECO:0000313" key="3">
    <source>
        <dbReference type="EMBL" id="KAJ5156133.1"/>
    </source>
</evidence>
<dbReference type="PANTHER" id="PTHR37534">
    <property type="entry name" value="TRANSCRIPTIONAL ACTIVATOR PROTEIN UGA3"/>
    <property type="match status" value="1"/>
</dbReference>
<evidence type="ECO:0008006" key="5">
    <source>
        <dbReference type="Google" id="ProtNLM"/>
    </source>
</evidence>
<proteinExistence type="predicted"/>
<dbReference type="Proteomes" id="UP001146351">
    <property type="component" value="Unassembled WGS sequence"/>
</dbReference>
<dbReference type="Pfam" id="PF11951">
    <property type="entry name" value="Fungal_trans_2"/>
    <property type="match status" value="1"/>
</dbReference>
<sequence>MSRHSSPVSEPSGALRLDADQDGHAITFIDHRQGVRRLSAKNAAKHRRAIFSITERQRMSDEVLGAVPDQDPRQVLLDLERFEDSTHVATEFAFFAGPFGVYKPPRYPESKSSPEVDETSQLPEDWMLDIDELIEPDRDTEICDLRNASDNILNGLEPWELLAPEVERMNLPFDSPPQPDLSSILFGDNIEAWIMLSHYKDRIVPLISPLAHGQEAPWASLVMPCAINTLGEITMNGRVGHARLALLNALLSTSAFHLSQHSAVGIEHWKSTGASYLTRAQLHFLQCMEEACALTTKKSKYKETLMAILSLSTAHMIKGDYDKRLTCLVQAERFICIKGFNQSTLSPKRRALHHCYAYMRIMAETTSLTDDLSNDLARASISTPEPASTDFRISPNIAFSDNIMAIEKDPAVAQRDLHLAIPGRWSLTLFPKIYGVAESFLMLLSQVIRLANERDLSMRQPAGEERLRLKDFWVRAKALEKGIHVLLSSCTSGGFSIFDDESQVQRDDARARAMYSALLIFFHRRIYDLDAALLRQGVDAVRDSLERIQQDEAGRGEGSTATLIWPAFIAACEAIHVEAQLFFSAWFDSCFSTTGLVSASLAKQVFEMIWAKRLETGLGGEMCSWPEILRVKRIRLMCT</sequence>
<accession>A0A9W9LHF5</accession>
<dbReference type="AlphaFoldDB" id="A0A9W9LHF5"/>
<name>A0A9W9LHF5_9EURO</name>
<protein>
    <recommendedName>
        <fullName evidence="5">Arginine metabolism regulation protein II</fullName>
    </recommendedName>
</protein>
<reference evidence="3" key="1">
    <citation type="submission" date="2022-11" db="EMBL/GenBank/DDBJ databases">
        <authorList>
            <person name="Petersen C."/>
        </authorList>
    </citation>
    <scope>NUCLEOTIDE SEQUENCE</scope>
    <source>
        <strain evidence="3">IBT 21917</strain>
    </source>
</reference>
<dbReference type="PANTHER" id="PTHR37534:SF46">
    <property type="entry name" value="ZN(II)2CYS6 TRANSCRIPTION FACTOR (EUROFUNG)"/>
    <property type="match status" value="1"/>
</dbReference>
<evidence type="ECO:0000256" key="2">
    <source>
        <dbReference type="ARBA" id="ARBA00023242"/>
    </source>
</evidence>
<reference evidence="3" key="2">
    <citation type="journal article" date="2023" name="IMA Fungus">
        <title>Comparative genomic study of the Penicillium genus elucidates a diverse pangenome and 15 lateral gene transfer events.</title>
        <authorList>
            <person name="Petersen C."/>
            <person name="Sorensen T."/>
            <person name="Nielsen M.R."/>
            <person name="Sondergaard T.E."/>
            <person name="Sorensen J.L."/>
            <person name="Fitzpatrick D.A."/>
            <person name="Frisvad J.C."/>
            <person name="Nielsen K.L."/>
        </authorList>
    </citation>
    <scope>NUCLEOTIDE SEQUENCE</scope>
    <source>
        <strain evidence="3">IBT 21917</strain>
    </source>
</reference>
<dbReference type="InterPro" id="IPR021858">
    <property type="entry name" value="Fun_TF"/>
</dbReference>
<organism evidence="3 4">
    <name type="scientific">Penicillium capsulatum</name>
    <dbReference type="NCBI Taxonomy" id="69766"/>
    <lineage>
        <taxon>Eukaryota</taxon>
        <taxon>Fungi</taxon>
        <taxon>Dikarya</taxon>
        <taxon>Ascomycota</taxon>
        <taxon>Pezizomycotina</taxon>
        <taxon>Eurotiomycetes</taxon>
        <taxon>Eurotiomycetidae</taxon>
        <taxon>Eurotiales</taxon>
        <taxon>Aspergillaceae</taxon>
        <taxon>Penicillium</taxon>
    </lineage>
</organism>
<gene>
    <name evidence="3" type="ORF">N7492_008936</name>
</gene>
<evidence type="ECO:0000313" key="4">
    <source>
        <dbReference type="Proteomes" id="UP001146351"/>
    </source>
</evidence>
<dbReference type="GO" id="GO:0005634">
    <property type="term" value="C:nucleus"/>
    <property type="evidence" value="ECO:0007669"/>
    <property type="project" value="UniProtKB-SubCell"/>
</dbReference>
<comment type="subcellular location">
    <subcellularLocation>
        <location evidence="1">Nucleus</location>
    </subcellularLocation>
</comment>
<comment type="caution">
    <text evidence="3">The sequence shown here is derived from an EMBL/GenBank/DDBJ whole genome shotgun (WGS) entry which is preliminary data.</text>
</comment>
<keyword evidence="2" id="KW-0539">Nucleus</keyword>
<dbReference type="EMBL" id="JAPQKO010000006">
    <property type="protein sequence ID" value="KAJ5156133.1"/>
    <property type="molecule type" value="Genomic_DNA"/>
</dbReference>
<evidence type="ECO:0000256" key="1">
    <source>
        <dbReference type="ARBA" id="ARBA00004123"/>
    </source>
</evidence>
<keyword evidence="4" id="KW-1185">Reference proteome</keyword>
<dbReference type="OrthoDB" id="3477330at2759"/>